<sequence>MSQARRMLTGCGLVLGAAGFFLLGIGPVDIQP</sequence>
<dbReference type="HOGENOM" id="CLU_3391412_0_0_5"/>
<feature type="transmembrane region" description="Helical" evidence="1">
    <location>
        <begin position="7"/>
        <end position="26"/>
    </location>
</feature>
<dbReference type="EMBL" id="AGZU01000006">
    <property type="protein sequence ID" value="EKU76486.1"/>
    <property type="molecule type" value="Genomic_DNA"/>
</dbReference>
<evidence type="ECO:0000313" key="3">
    <source>
        <dbReference type="Proteomes" id="UP000009887"/>
    </source>
</evidence>
<keyword evidence="3" id="KW-1185">Reference proteome</keyword>
<comment type="caution">
    <text evidence="2">The sequence shown here is derived from an EMBL/GenBank/DDBJ whole genome shotgun (WGS) entry which is preliminary data.</text>
</comment>
<keyword evidence="1" id="KW-0812">Transmembrane</keyword>
<keyword evidence="1" id="KW-1133">Transmembrane helix</keyword>
<name>K9CZZ4_SPHYA</name>
<evidence type="ECO:0000256" key="1">
    <source>
        <dbReference type="SAM" id="Phobius"/>
    </source>
</evidence>
<dbReference type="Proteomes" id="UP000009887">
    <property type="component" value="Unassembled WGS sequence"/>
</dbReference>
<dbReference type="AlphaFoldDB" id="K9CZZ4"/>
<keyword evidence="1" id="KW-0472">Membrane</keyword>
<gene>
    <name evidence="2" type="ORF">HMPREF9718_00810</name>
</gene>
<protein>
    <submittedName>
        <fullName evidence="2">Uncharacterized protein</fullName>
    </submittedName>
</protein>
<organism evidence="2 3">
    <name type="scientific">Sphingobium yanoikuyae ATCC 51230</name>
    <dbReference type="NCBI Taxonomy" id="883163"/>
    <lineage>
        <taxon>Bacteria</taxon>
        <taxon>Pseudomonadati</taxon>
        <taxon>Pseudomonadota</taxon>
        <taxon>Alphaproteobacteria</taxon>
        <taxon>Sphingomonadales</taxon>
        <taxon>Sphingomonadaceae</taxon>
        <taxon>Sphingobium</taxon>
    </lineage>
</organism>
<reference evidence="2 3" key="1">
    <citation type="submission" date="2012-09" db="EMBL/GenBank/DDBJ databases">
        <title>The Genome Sequence of Sphingobium yanoikuyae ATCC 51230.</title>
        <authorList>
            <consortium name="The Broad Institute Genome Sequencing Platform"/>
            <person name="Earl A."/>
            <person name="Ward D."/>
            <person name="Feldgarden M."/>
            <person name="Gevers D."/>
            <person name="Huys G."/>
            <person name="Walker B."/>
            <person name="Young S.K."/>
            <person name="Zeng Q."/>
            <person name="Gargeya S."/>
            <person name="Fitzgerald M."/>
            <person name="Haas B."/>
            <person name="Abouelleil A."/>
            <person name="Alvarado L."/>
            <person name="Arachchi H.M."/>
            <person name="Berlin A.M."/>
            <person name="Chapman S.B."/>
            <person name="Goldberg J."/>
            <person name="Griggs A."/>
            <person name="Gujja S."/>
            <person name="Hansen M."/>
            <person name="Howarth C."/>
            <person name="Imamovic A."/>
            <person name="Larimer J."/>
            <person name="McCowen C."/>
            <person name="Montmayeur A."/>
            <person name="Murphy C."/>
            <person name="Neiman D."/>
            <person name="Pearson M."/>
            <person name="Priest M."/>
            <person name="Roberts A."/>
            <person name="Saif S."/>
            <person name="Shea T."/>
            <person name="Sisk P."/>
            <person name="Sykes S."/>
            <person name="Wortman J."/>
            <person name="Nusbaum C."/>
            <person name="Birren B."/>
        </authorList>
    </citation>
    <scope>NUCLEOTIDE SEQUENCE [LARGE SCALE GENOMIC DNA]</scope>
    <source>
        <strain evidence="2 3">ATCC 51230</strain>
    </source>
</reference>
<proteinExistence type="predicted"/>
<evidence type="ECO:0000313" key="2">
    <source>
        <dbReference type="EMBL" id="EKU76486.1"/>
    </source>
</evidence>
<accession>K9CZZ4</accession>